<sequence>MISQLQYREKGFQKYSELISCLLVAEQHNDILMKNHEARPAESAPLPEAHTVEAHGQSEIRQNNLGHDNVRERDKDKRRYNNRRGGGHNKRESNIGSQNNPSKGKGDHCHRCGLKGNKGGASSSKARVESHLTLKDDVQAGSSQKYNENVETNLVLKDDAFDGLDDILIKKLRTSLGITTDIDN</sequence>
<reference evidence="2" key="1">
    <citation type="journal article" date="2014" name="Nat. Genet.">
        <title>The genome of the stress-tolerant wild tomato species Solanum pennellii.</title>
        <authorList>
            <person name="Bolger A."/>
            <person name="Scossa F."/>
            <person name="Bolger M.E."/>
            <person name="Lanz C."/>
            <person name="Maumus F."/>
            <person name="Tohge T."/>
            <person name="Quesneville H."/>
            <person name="Alseekh S."/>
            <person name="Sorensen I."/>
            <person name="Lichtenstein G."/>
            <person name="Fich E.A."/>
            <person name="Conte M."/>
            <person name="Keller H."/>
            <person name="Schneeberger K."/>
            <person name="Schwacke R."/>
            <person name="Ofner I."/>
            <person name="Vrebalov J."/>
            <person name="Xu Y."/>
            <person name="Osorio S."/>
            <person name="Aflitos S.A."/>
            <person name="Schijlen E."/>
            <person name="Jimenez-Gomez J.M."/>
            <person name="Ryngajllo M."/>
            <person name="Kimura S."/>
            <person name="Kumar R."/>
            <person name="Koenig D."/>
            <person name="Headland L.R."/>
            <person name="Maloof J.N."/>
            <person name="Sinha N."/>
            <person name="van Ham R.C."/>
            <person name="Lankhorst R.K."/>
            <person name="Mao L."/>
            <person name="Vogel A."/>
            <person name="Arsova B."/>
            <person name="Panstruga R."/>
            <person name="Fei Z."/>
            <person name="Rose J.K."/>
            <person name="Zamir D."/>
            <person name="Carrari F."/>
            <person name="Giovannoni J.J."/>
            <person name="Weigel D."/>
            <person name="Usadel B."/>
            <person name="Fernie A.R."/>
        </authorList>
    </citation>
    <scope>NUCLEOTIDE SEQUENCE [LARGE SCALE GENOMIC DNA]</scope>
    <source>
        <strain evidence="2">cv. LA0716</strain>
    </source>
</reference>
<evidence type="ECO:0000313" key="2">
    <source>
        <dbReference type="Proteomes" id="UP000694930"/>
    </source>
</evidence>
<dbReference type="Proteomes" id="UP000694930">
    <property type="component" value="Chromosome 10"/>
</dbReference>
<keyword evidence="2" id="KW-1185">Reference proteome</keyword>
<gene>
    <name evidence="3" type="primary">LOC107001662</name>
</gene>
<protein>
    <submittedName>
        <fullName evidence="3">Uncharacterized protein LOC107001662</fullName>
    </submittedName>
</protein>
<dbReference type="GeneID" id="107001662"/>
<feature type="region of interest" description="Disordered" evidence="1">
    <location>
        <begin position="52"/>
        <end position="127"/>
    </location>
</feature>
<dbReference type="RefSeq" id="XP_015055113.1">
    <property type="nucleotide sequence ID" value="XM_015199627.1"/>
</dbReference>
<feature type="compositionally biased region" description="Basic and acidic residues" evidence="1">
    <location>
        <begin position="68"/>
        <end position="79"/>
    </location>
</feature>
<dbReference type="PANTHER" id="PTHR33325:SF5">
    <property type="entry name" value="TRANSCRIPTION FACTOR INTERACTOR AND REGULATOR CCHC(ZN) FAMILY"/>
    <property type="match status" value="1"/>
</dbReference>
<accession>A0ABM1FCW2</accession>
<organism evidence="2 3">
    <name type="scientific">Solanum pennellii</name>
    <name type="common">Tomato</name>
    <name type="synonym">Lycopersicon pennellii</name>
    <dbReference type="NCBI Taxonomy" id="28526"/>
    <lineage>
        <taxon>Eukaryota</taxon>
        <taxon>Viridiplantae</taxon>
        <taxon>Streptophyta</taxon>
        <taxon>Embryophyta</taxon>
        <taxon>Tracheophyta</taxon>
        <taxon>Spermatophyta</taxon>
        <taxon>Magnoliopsida</taxon>
        <taxon>eudicotyledons</taxon>
        <taxon>Gunneridae</taxon>
        <taxon>Pentapetalae</taxon>
        <taxon>asterids</taxon>
        <taxon>lamiids</taxon>
        <taxon>Solanales</taxon>
        <taxon>Solanaceae</taxon>
        <taxon>Solanoideae</taxon>
        <taxon>Solaneae</taxon>
        <taxon>Solanum</taxon>
        <taxon>Solanum subgen. Lycopersicon</taxon>
    </lineage>
</organism>
<proteinExistence type="predicted"/>
<name>A0ABM1FCW2_SOLPN</name>
<reference evidence="3" key="2">
    <citation type="submission" date="2025-08" db="UniProtKB">
        <authorList>
            <consortium name="RefSeq"/>
        </authorList>
    </citation>
    <scope>IDENTIFICATION</scope>
</reference>
<evidence type="ECO:0000313" key="3">
    <source>
        <dbReference type="RefSeq" id="XP_015055113.1"/>
    </source>
</evidence>
<evidence type="ECO:0000256" key="1">
    <source>
        <dbReference type="SAM" id="MobiDB-lite"/>
    </source>
</evidence>
<dbReference type="PANTHER" id="PTHR33325">
    <property type="entry name" value="ZINC FINGER, CCHC-TYPE-RELATED"/>
    <property type="match status" value="1"/>
</dbReference>